<proteinExistence type="predicted"/>
<dbReference type="NCBIfam" id="TIGR04049">
    <property type="entry name" value="AIR_rel_sll0787"/>
    <property type="match status" value="1"/>
</dbReference>
<evidence type="ECO:0000313" key="4">
    <source>
        <dbReference type="EMBL" id="RBP47823.1"/>
    </source>
</evidence>
<dbReference type="PANTHER" id="PTHR30270">
    <property type="entry name" value="THIAMINE-MONOPHOSPHATE KINASE"/>
    <property type="match status" value="1"/>
</dbReference>
<dbReference type="Pfam" id="PF02769">
    <property type="entry name" value="AIRS_C"/>
    <property type="match status" value="1"/>
</dbReference>
<dbReference type="InterPro" id="IPR006283">
    <property type="entry name" value="ThiL-like"/>
</dbReference>
<dbReference type="SUPFAM" id="SSF55326">
    <property type="entry name" value="PurM N-terminal domain-like"/>
    <property type="match status" value="1"/>
</dbReference>
<dbReference type="InterPro" id="IPR036676">
    <property type="entry name" value="PurM-like_C_sf"/>
</dbReference>
<dbReference type="InterPro" id="IPR024030">
    <property type="entry name" value="AIR_synthase-rel_sll0787"/>
</dbReference>
<dbReference type="AlphaFoldDB" id="A0A366HU55"/>
<dbReference type="Gene3D" id="3.30.1330.10">
    <property type="entry name" value="PurM-like, N-terminal domain"/>
    <property type="match status" value="1"/>
</dbReference>
<reference evidence="4 5" key="1">
    <citation type="submission" date="2018-06" db="EMBL/GenBank/DDBJ databases">
        <title>Genomic Encyclopedia of Type Strains, Phase IV (KMG-IV): sequencing the most valuable type-strain genomes for metagenomic binning, comparative biology and taxonomic classification.</title>
        <authorList>
            <person name="Goeker M."/>
        </authorList>
    </citation>
    <scope>NUCLEOTIDE SEQUENCE [LARGE SCALE GENOMIC DNA]</scope>
    <source>
        <strain evidence="4 5">DSM 25532</strain>
    </source>
</reference>
<evidence type="ECO:0000313" key="5">
    <source>
        <dbReference type="Proteomes" id="UP000253426"/>
    </source>
</evidence>
<comment type="caution">
    <text evidence="4">The sequence shown here is derived from an EMBL/GenBank/DDBJ whole genome shotgun (WGS) entry which is preliminary data.</text>
</comment>
<feature type="domain" description="PurM-like C-terminal" evidence="3">
    <location>
        <begin position="195"/>
        <end position="300"/>
    </location>
</feature>
<dbReference type="InterPro" id="IPR016188">
    <property type="entry name" value="PurM-like_N"/>
</dbReference>
<feature type="domain" description="PurM-like N-terminal" evidence="2">
    <location>
        <begin position="45"/>
        <end position="153"/>
    </location>
</feature>
<dbReference type="GO" id="GO:0009228">
    <property type="term" value="P:thiamine biosynthetic process"/>
    <property type="evidence" value="ECO:0007669"/>
    <property type="project" value="UniProtKB-KW"/>
</dbReference>
<dbReference type="InterPro" id="IPR011413">
    <property type="entry name" value="UCP036540_AIR"/>
</dbReference>
<name>A0A366HU55_9BACT</name>
<dbReference type="EMBL" id="QNRR01000001">
    <property type="protein sequence ID" value="RBP47823.1"/>
    <property type="molecule type" value="Genomic_DNA"/>
</dbReference>
<evidence type="ECO:0000256" key="1">
    <source>
        <dbReference type="ARBA" id="ARBA00022977"/>
    </source>
</evidence>
<dbReference type="SUPFAM" id="SSF56042">
    <property type="entry name" value="PurM C-terminal domain-like"/>
    <property type="match status" value="1"/>
</dbReference>
<dbReference type="PIRSF" id="PIRSF036540">
    <property type="entry name" value="UCP036540_AIR"/>
    <property type="match status" value="1"/>
</dbReference>
<evidence type="ECO:0000259" key="3">
    <source>
        <dbReference type="Pfam" id="PF02769"/>
    </source>
</evidence>
<accession>A0A366HU55</accession>
<organism evidence="4 5">
    <name type="scientific">Roseimicrobium gellanilyticum</name>
    <dbReference type="NCBI Taxonomy" id="748857"/>
    <lineage>
        <taxon>Bacteria</taxon>
        <taxon>Pseudomonadati</taxon>
        <taxon>Verrucomicrobiota</taxon>
        <taxon>Verrucomicrobiia</taxon>
        <taxon>Verrucomicrobiales</taxon>
        <taxon>Verrucomicrobiaceae</taxon>
        <taxon>Roseimicrobium</taxon>
    </lineage>
</organism>
<sequence length="329" mass="34934">MTVHRMEPLSALIASLRAHPNVAEKLNILQAYAPSLPVSGGIEVGDDAAAIPDGNGYLLFAAEGMMEAFIEKDPWFAGYSAVMVNLSDVAAMGGIPTAVVDVMWTHTASPIAAQIWEGMRAASMAYGVPIVGGHTTRFPIERTPLLAAAVVGRAQSLISSFDARPGDALMMAVDLRGAYRWEGSLCWNASVNSPPQRLQTDLRLLSELANEGLVTAGKDISNGGVPGTLAMLLATSQCGATLNLDTIPMSPGVDMLHWLVSFPSYGYLLSVRPEKAAEVRAKFQSRDIACEVIGEITPSEADASSHPITMQWHGSTALFTHITPAPHPM</sequence>
<dbReference type="Gene3D" id="3.90.650.10">
    <property type="entry name" value="PurM-like C-terminal domain"/>
    <property type="match status" value="1"/>
</dbReference>
<dbReference type="Pfam" id="PF00586">
    <property type="entry name" value="AIRS"/>
    <property type="match status" value="1"/>
</dbReference>
<keyword evidence="1" id="KW-0784">Thiamine biosynthesis</keyword>
<dbReference type="GO" id="GO:0009030">
    <property type="term" value="F:thiamine-phosphate kinase activity"/>
    <property type="evidence" value="ECO:0007669"/>
    <property type="project" value="InterPro"/>
</dbReference>
<dbReference type="CDD" id="cd02192">
    <property type="entry name" value="PurM-like3"/>
    <property type="match status" value="1"/>
</dbReference>
<dbReference type="PANTHER" id="PTHR30270:SF0">
    <property type="entry name" value="THIAMINE-MONOPHOSPHATE KINASE"/>
    <property type="match status" value="1"/>
</dbReference>
<keyword evidence="5" id="KW-1185">Reference proteome</keyword>
<dbReference type="Proteomes" id="UP000253426">
    <property type="component" value="Unassembled WGS sequence"/>
</dbReference>
<protein>
    <recommendedName>
        <fullName evidence="6">Sll0787 family AIR synthase-like protein</fullName>
    </recommendedName>
</protein>
<dbReference type="InterPro" id="IPR010918">
    <property type="entry name" value="PurM-like_C_dom"/>
</dbReference>
<dbReference type="InterPro" id="IPR036921">
    <property type="entry name" value="PurM-like_N_sf"/>
</dbReference>
<evidence type="ECO:0008006" key="6">
    <source>
        <dbReference type="Google" id="ProtNLM"/>
    </source>
</evidence>
<evidence type="ECO:0000259" key="2">
    <source>
        <dbReference type="Pfam" id="PF00586"/>
    </source>
</evidence>
<gene>
    <name evidence="4" type="ORF">DES53_101623</name>
</gene>